<dbReference type="GO" id="GO:0005335">
    <property type="term" value="F:serotonin:sodium:chloride symporter activity"/>
    <property type="evidence" value="ECO:0007669"/>
    <property type="project" value="TreeGrafter"/>
</dbReference>
<dbReference type="PROSITE" id="PS50267">
    <property type="entry name" value="NA_NEUROTRAN_SYMP_3"/>
    <property type="match status" value="1"/>
</dbReference>
<comment type="subcellular location">
    <subcellularLocation>
        <location evidence="1">Membrane</location>
        <topology evidence="1">Multi-pass membrane protein</topology>
    </subcellularLocation>
</comment>
<evidence type="ECO:0000256" key="6">
    <source>
        <dbReference type="PIRSR" id="PIRSR600175-1"/>
    </source>
</evidence>
<feature type="transmembrane region" description="Helical" evidence="9">
    <location>
        <begin position="106"/>
        <end position="124"/>
    </location>
</feature>
<keyword evidence="6" id="KW-0479">Metal-binding</keyword>
<feature type="binding site" evidence="6">
    <location>
        <position position="115"/>
    </location>
    <ligand>
        <name>Na(+)</name>
        <dbReference type="ChEBI" id="CHEBI:29101"/>
        <label>1</label>
    </ligand>
</feature>
<feature type="transmembrane region" description="Helical" evidence="9">
    <location>
        <begin position="136"/>
        <end position="157"/>
    </location>
</feature>
<keyword evidence="7" id="KW-1015">Disulfide bond</keyword>
<feature type="transmembrane region" description="Helical" evidence="9">
    <location>
        <begin position="591"/>
        <end position="612"/>
    </location>
</feature>
<feature type="binding site" evidence="6">
    <location>
        <position position="119"/>
    </location>
    <ligand>
        <name>Na(+)</name>
        <dbReference type="ChEBI" id="CHEBI:29101"/>
        <label>1</label>
    </ligand>
</feature>
<dbReference type="PANTHER" id="PTHR11616:SF129">
    <property type="entry name" value="TRANSPORTER"/>
    <property type="match status" value="1"/>
</dbReference>
<dbReference type="GO" id="GO:0006865">
    <property type="term" value="P:amino acid transport"/>
    <property type="evidence" value="ECO:0007669"/>
    <property type="project" value="TreeGrafter"/>
</dbReference>
<feature type="transmembrane region" description="Helical" evidence="9">
    <location>
        <begin position="178"/>
        <end position="206"/>
    </location>
</feature>
<dbReference type="FunCoup" id="A0A671XJA6">
    <property type="interactions" value="7"/>
</dbReference>
<dbReference type="AlphaFoldDB" id="A0A671XJA6"/>
<evidence type="ECO:0000313" key="10">
    <source>
        <dbReference type="Ensembl" id="ENSSAUP00010048925.1"/>
    </source>
</evidence>
<evidence type="ECO:0000256" key="7">
    <source>
        <dbReference type="PIRSR" id="PIRSR600175-2"/>
    </source>
</evidence>
<dbReference type="GeneTree" id="ENSGT00940000164250"/>
<evidence type="ECO:0000256" key="4">
    <source>
        <dbReference type="ARBA" id="ARBA00022989"/>
    </source>
</evidence>
<dbReference type="PROSITE" id="PS00610">
    <property type="entry name" value="NA_NEUROTRAN_SYMP_1"/>
    <property type="match status" value="1"/>
</dbReference>
<comment type="similarity">
    <text evidence="8">Belongs to the sodium:neurotransmitter symporter (SNF) (TC 2.A.22) family.</text>
</comment>
<keyword evidence="3 8" id="KW-0812">Transmembrane</keyword>
<keyword evidence="5 9" id="KW-0472">Membrane</keyword>
<sequence>MSSFQLRVGQSCCEETTCVIRYPQVSLQLPPLLPLGPVIGPGGTSSSLLLWLTFHSPMPRQDSAVMAGSLTHHGSPNPGYSPNSAVPVPVITQTDSRDKWSKKMDFLLSVVGFAVDLGNVWRFPYICYQNGGGAFLIPYILMAIFGGVPLFYMELALGQYHRTGAISIWKHICPIFKGIGYAICIIALYVSFYYNTIIAWALFYFYSSFSTILPWTNCDNVWNTPDCTNYFGVDNVTWTNSSRSPAEEFYTRNVLEIHKASGLRNVGGVRWQLMLCLFLIFTIVYFSLWKGVKTSGKVVWVTATLPYIVLFILLIRGATLPGAWRGVVFYLKPQWGKLLETSVWVDAAAQIFFSLGPGFGVLLALSSYNPFTNNCYRDAIVTSLVNCLTSFVSGFVIFTVLGYMAEMRKVEVEDVARDKGPSLLFITYPEAIANMMGSTFFAIIFFVMMITLGLDSTFGGLEAIITAVLDEYPDQLSHRRELFVLGLVIVCFLGSLSTLTNGGAYVVKLLEEFGVGCSIIAVGFLEAIAVSWFYGINRFSNDVQAMLGKAPGLFWRVCWVAISPAFLYIIVSSFLKAPPLTLFDYKYPDWSITVGYIIGFSSFMWIPIYMVYKLVWTPGSLKQVSRRKITSAYSNSGKH</sequence>
<keyword evidence="2 8" id="KW-0813">Transport</keyword>
<name>A0A671XJA6_SPAAU</name>
<evidence type="ECO:0000256" key="2">
    <source>
        <dbReference type="ARBA" id="ARBA00022448"/>
    </source>
</evidence>
<dbReference type="PRINTS" id="PR00176">
    <property type="entry name" value="NANEUSMPORT"/>
</dbReference>
<organism evidence="10 11">
    <name type="scientific">Sparus aurata</name>
    <name type="common">Gilthead sea bream</name>
    <dbReference type="NCBI Taxonomy" id="8175"/>
    <lineage>
        <taxon>Eukaryota</taxon>
        <taxon>Metazoa</taxon>
        <taxon>Chordata</taxon>
        <taxon>Craniata</taxon>
        <taxon>Vertebrata</taxon>
        <taxon>Euteleostomi</taxon>
        <taxon>Actinopterygii</taxon>
        <taxon>Neopterygii</taxon>
        <taxon>Teleostei</taxon>
        <taxon>Neoteleostei</taxon>
        <taxon>Acanthomorphata</taxon>
        <taxon>Eupercaria</taxon>
        <taxon>Spariformes</taxon>
        <taxon>Sparidae</taxon>
        <taxon>Sparus</taxon>
    </lineage>
</organism>
<feature type="transmembrane region" description="Helical" evidence="9">
    <location>
        <begin position="513"/>
        <end position="533"/>
    </location>
</feature>
<dbReference type="InterPro" id="IPR000175">
    <property type="entry name" value="Na/ntran_symport"/>
</dbReference>
<dbReference type="GO" id="GO:0051378">
    <property type="term" value="F:serotonin binding"/>
    <property type="evidence" value="ECO:0007669"/>
    <property type="project" value="TreeGrafter"/>
</dbReference>
<feature type="binding site" evidence="6">
    <location>
        <position position="455"/>
    </location>
    <ligand>
        <name>Na(+)</name>
        <dbReference type="ChEBI" id="CHEBI:29101"/>
        <label>1</label>
    </ligand>
</feature>
<dbReference type="GO" id="GO:0046872">
    <property type="term" value="F:metal ion binding"/>
    <property type="evidence" value="ECO:0007669"/>
    <property type="project" value="UniProtKB-KW"/>
</dbReference>
<proteinExistence type="inferred from homology"/>
<feature type="transmembrane region" description="Helical" evidence="9">
    <location>
        <begin position="482"/>
        <end position="507"/>
    </location>
</feature>
<evidence type="ECO:0000256" key="8">
    <source>
        <dbReference type="RuleBase" id="RU003732"/>
    </source>
</evidence>
<dbReference type="GO" id="GO:0098793">
    <property type="term" value="C:presynapse"/>
    <property type="evidence" value="ECO:0007669"/>
    <property type="project" value="GOC"/>
</dbReference>
<feature type="disulfide bond" evidence="7">
    <location>
        <begin position="218"/>
        <end position="227"/>
    </location>
</feature>
<gene>
    <name evidence="10" type="primary">slc6a4b</name>
</gene>
<feature type="transmembrane region" description="Helical" evidence="9">
    <location>
        <begin position="344"/>
        <end position="368"/>
    </location>
</feature>
<evidence type="ECO:0000256" key="3">
    <source>
        <dbReference type="ARBA" id="ARBA00022692"/>
    </source>
</evidence>
<evidence type="ECO:0000256" key="1">
    <source>
        <dbReference type="ARBA" id="ARBA00004141"/>
    </source>
</evidence>
<dbReference type="InParanoid" id="A0A671XJA6"/>
<feature type="transmembrane region" description="Helical" evidence="9">
    <location>
        <begin position="380"/>
        <end position="405"/>
    </location>
</feature>
<feature type="binding site" evidence="6">
    <location>
        <position position="386"/>
    </location>
    <ligand>
        <name>Na(+)</name>
        <dbReference type="ChEBI" id="CHEBI:29101"/>
        <label>1</label>
    </ligand>
</feature>
<reference evidence="10" key="1">
    <citation type="submission" date="2021-04" db="EMBL/GenBank/DDBJ databases">
        <authorList>
            <consortium name="Wellcome Sanger Institute Data Sharing"/>
        </authorList>
    </citation>
    <scope>NUCLEOTIDE SEQUENCE [LARGE SCALE GENOMIC DNA]</scope>
</reference>
<keyword evidence="11" id="KW-1185">Reference proteome</keyword>
<dbReference type="SUPFAM" id="SSF161070">
    <property type="entry name" value="SNF-like"/>
    <property type="match status" value="1"/>
</dbReference>
<feature type="binding site" evidence="6">
    <location>
        <position position="354"/>
    </location>
    <ligand>
        <name>Na(+)</name>
        <dbReference type="ChEBI" id="CHEBI:29101"/>
        <label>1</label>
    </ligand>
</feature>
<feature type="transmembrane region" description="Helical" evidence="9">
    <location>
        <begin position="431"/>
        <end position="454"/>
    </location>
</feature>
<feature type="transmembrane region" description="Helical" evidence="9">
    <location>
        <begin position="269"/>
        <end position="288"/>
    </location>
</feature>
<accession>A0A671XJA6</accession>
<dbReference type="Ensembl" id="ENSSAUT00010051467.1">
    <property type="protein sequence ID" value="ENSSAUP00010048925.1"/>
    <property type="gene ID" value="ENSSAUG00010020330.1"/>
</dbReference>
<feature type="binding site" evidence="6">
    <location>
        <position position="112"/>
    </location>
    <ligand>
        <name>Na(+)</name>
        <dbReference type="ChEBI" id="CHEBI:29101"/>
        <label>1</label>
    </ligand>
</feature>
<keyword evidence="6" id="KW-0915">Sodium</keyword>
<reference evidence="10" key="2">
    <citation type="submission" date="2025-08" db="UniProtKB">
        <authorList>
            <consortium name="Ensembl"/>
        </authorList>
    </citation>
    <scope>IDENTIFICATION</scope>
</reference>
<dbReference type="OMA" id="YMAEQRH"/>
<evidence type="ECO:0000256" key="5">
    <source>
        <dbReference type="ARBA" id="ARBA00023136"/>
    </source>
</evidence>
<feature type="transmembrane region" description="Helical" evidence="9">
    <location>
        <begin position="300"/>
        <end position="324"/>
    </location>
</feature>
<keyword evidence="8" id="KW-0769">Symport</keyword>
<feature type="binding site" evidence="6">
    <location>
        <position position="114"/>
    </location>
    <ligand>
        <name>Na(+)</name>
        <dbReference type="ChEBI" id="CHEBI:29101"/>
        <label>1</label>
    </ligand>
</feature>
<protein>
    <recommendedName>
        <fullName evidence="8">Transporter</fullName>
    </recommendedName>
</protein>
<dbReference type="Proteomes" id="UP000472265">
    <property type="component" value="Chromosome 5"/>
</dbReference>
<dbReference type="InterPro" id="IPR037272">
    <property type="entry name" value="SNS_sf"/>
</dbReference>
<dbReference type="Pfam" id="PF00209">
    <property type="entry name" value="SNF"/>
    <property type="match status" value="1"/>
</dbReference>
<feature type="transmembrane region" description="Helical" evidence="9">
    <location>
        <begin position="553"/>
        <end position="571"/>
    </location>
</feature>
<reference evidence="10" key="3">
    <citation type="submission" date="2025-09" db="UniProtKB">
        <authorList>
            <consortium name="Ensembl"/>
        </authorList>
    </citation>
    <scope>IDENTIFICATION</scope>
</reference>
<dbReference type="PANTHER" id="PTHR11616">
    <property type="entry name" value="SODIUM/CHLORIDE DEPENDENT TRANSPORTER"/>
    <property type="match status" value="1"/>
</dbReference>
<dbReference type="PROSITE" id="PS00754">
    <property type="entry name" value="NA_NEUROTRAN_SYMP_2"/>
    <property type="match status" value="1"/>
</dbReference>
<evidence type="ECO:0000313" key="11">
    <source>
        <dbReference type="Proteomes" id="UP000472265"/>
    </source>
</evidence>
<dbReference type="GO" id="GO:0043005">
    <property type="term" value="C:neuron projection"/>
    <property type="evidence" value="ECO:0007669"/>
    <property type="project" value="TreeGrafter"/>
</dbReference>
<feature type="binding site" evidence="6">
    <location>
        <position position="452"/>
    </location>
    <ligand>
        <name>Na(+)</name>
        <dbReference type="ChEBI" id="CHEBI:29101"/>
        <label>1</label>
    </ligand>
</feature>
<dbReference type="GO" id="GO:0005886">
    <property type="term" value="C:plasma membrane"/>
    <property type="evidence" value="ECO:0007669"/>
    <property type="project" value="TreeGrafter"/>
</dbReference>
<dbReference type="NCBIfam" id="NF037979">
    <property type="entry name" value="Na_transp"/>
    <property type="match status" value="1"/>
</dbReference>
<keyword evidence="4 9" id="KW-1133">Transmembrane helix</keyword>
<feature type="binding site" evidence="6">
    <location>
        <position position="456"/>
    </location>
    <ligand>
        <name>Na(+)</name>
        <dbReference type="ChEBI" id="CHEBI:29101"/>
        <label>1</label>
    </ligand>
</feature>
<evidence type="ECO:0000256" key="9">
    <source>
        <dbReference type="SAM" id="Phobius"/>
    </source>
</evidence>